<protein>
    <submittedName>
        <fullName evidence="2">Uncharacterized protein</fullName>
    </submittedName>
</protein>
<dbReference type="EMBL" id="VOBR01000063">
    <property type="protein sequence ID" value="TWP43513.1"/>
    <property type="molecule type" value="Genomic_DNA"/>
</dbReference>
<dbReference type="AlphaFoldDB" id="A0A563EEY4"/>
<feature type="region of interest" description="Disordered" evidence="1">
    <location>
        <begin position="1"/>
        <end position="20"/>
    </location>
</feature>
<keyword evidence="3" id="KW-1185">Reference proteome</keyword>
<accession>A0A563EEY4</accession>
<dbReference type="RefSeq" id="WP_146361146.1">
    <property type="nucleotide sequence ID" value="NZ_VOBR01000063.1"/>
</dbReference>
<sequence>MTDRDNTTAAGGDPTRDDYFTEEERAGLEHWRAIVADMPPMTQDEIERVAAIFRRTDARRNTK</sequence>
<proteinExistence type="predicted"/>
<evidence type="ECO:0000313" key="3">
    <source>
        <dbReference type="Proteomes" id="UP000316639"/>
    </source>
</evidence>
<comment type="caution">
    <text evidence="2">The sequence shown here is derived from an EMBL/GenBank/DDBJ whole genome shotgun (WGS) entry which is preliminary data.</text>
</comment>
<dbReference type="OrthoDB" id="4570314at2"/>
<organism evidence="2 3">
    <name type="scientific">Lentzea tibetensis</name>
    <dbReference type="NCBI Taxonomy" id="2591470"/>
    <lineage>
        <taxon>Bacteria</taxon>
        <taxon>Bacillati</taxon>
        <taxon>Actinomycetota</taxon>
        <taxon>Actinomycetes</taxon>
        <taxon>Pseudonocardiales</taxon>
        <taxon>Pseudonocardiaceae</taxon>
        <taxon>Lentzea</taxon>
    </lineage>
</organism>
<name>A0A563EEY4_9PSEU</name>
<evidence type="ECO:0000313" key="2">
    <source>
        <dbReference type="EMBL" id="TWP43513.1"/>
    </source>
</evidence>
<evidence type="ECO:0000256" key="1">
    <source>
        <dbReference type="SAM" id="MobiDB-lite"/>
    </source>
</evidence>
<dbReference type="Proteomes" id="UP000316639">
    <property type="component" value="Unassembled WGS sequence"/>
</dbReference>
<gene>
    <name evidence="2" type="ORF">FKR81_42350</name>
</gene>
<reference evidence="2 3" key="1">
    <citation type="submission" date="2019-07" db="EMBL/GenBank/DDBJ databases">
        <title>Lentzea xizangensis sp. nov., isolated from Qinghai-Tibetan Plateau Soils.</title>
        <authorList>
            <person name="Huang J."/>
        </authorList>
    </citation>
    <scope>NUCLEOTIDE SEQUENCE [LARGE SCALE GENOMIC DNA]</scope>
    <source>
        <strain evidence="2 3">FXJ1.1311</strain>
    </source>
</reference>